<feature type="transmembrane region" description="Helical" evidence="13">
    <location>
        <begin position="148"/>
        <end position="166"/>
    </location>
</feature>
<evidence type="ECO:0000313" key="15">
    <source>
        <dbReference type="EMBL" id="ODA33019.1"/>
    </source>
</evidence>
<dbReference type="GO" id="GO:0005886">
    <property type="term" value="C:plasma membrane"/>
    <property type="evidence" value="ECO:0007669"/>
    <property type="project" value="UniProtKB-SubCell"/>
</dbReference>
<evidence type="ECO:0000256" key="3">
    <source>
        <dbReference type="ARBA" id="ARBA00022475"/>
    </source>
</evidence>
<feature type="transmembrane region" description="Helical" evidence="13">
    <location>
        <begin position="118"/>
        <end position="136"/>
    </location>
</feature>
<keyword evidence="11 13" id="KW-0472">Membrane</keyword>
<evidence type="ECO:0000256" key="4">
    <source>
        <dbReference type="ARBA" id="ARBA00022519"/>
    </source>
</evidence>
<dbReference type="STRING" id="1080227.A8L45_12065"/>
<comment type="caution">
    <text evidence="15">The sequence shown here is derived from an EMBL/GenBank/DDBJ whole genome shotgun (WGS) entry which is preliminary data.</text>
</comment>
<evidence type="ECO:0000256" key="6">
    <source>
        <dbReference type="ARBA" id="ARBA00022723"/>
    </source>
</evidence>
<evidence type="ECO:0000256" key="13">
    <source>
        <dbReference type="SAM" id="Phobius"/>
    </source>
</evidence>
<evidence type="ECO:0000256" key="2">
    <source>
        <dbReference type="ARBA" id="ARBA00010823"/>
    </source>
</evidence>
<comment type="subcellular location">
    <subcellularLocation>
        <location evidence="1">Cell inner membrane</location>
        <topology evidence="1">Multi-pass membrane protein</topology>
    </subcellularLocation>
</comment>
<dbReference type="Pfam" id="PF00487">
    <property type="entry name" value="FA_desaturase"/>
    <property type="match status" value="1"/>
</dbReference>
<gene>
    <name evidence="15" type="ORF">A8L45_12065</name>
</gene>
<evidence type="ECO:0000256" key="10">
    <source>
        <dbReference type="ARBA" id="ARBA00023033"/>
    </source>
</evidence>
<dbReference type="GO" id="GO:0004497">
    <property type="term" value="F:monooxygenase activity"/>
    <property type="evidence" value="ECO:0007669"/>
    <property type="project" value="UniProtKB-KW"/>
</dbReference>
<accession>A0A1C3EII1</accession>
<evidence type="ECO:0000256" key="1">
    <source>
        <dbReference type="ARBA" id="ARBA00004429"/>
    </source>
</evidence>
<dbReference type="Proteomes" id="UP000094936">
    <property type="component" value="Unassembled WGS sequence"/>
</dbReference>
<dbReference type="PANTHER" id="PTHR38674">
    <property type="entry name" value="ALKANE 1-MONOOXYGENASE 1"/>
    <property type="match status" value="1"/>
</dbReference>
<evidence type="ECO:0000259" key="14">
    <source>
        <dbReference type="Pfam" id="PF00487"/>
    </source>
</evidence>
<keyword evidence="4" id="KW-0997">Cell inner membrane</keyword>
<keyword evidence="5 13" id="KW-0812">Transmembrane</keyword>
<keyword evidence="6" id="KW-0479">Metal-binding</keyword>
<feature type="transmembrane region" description="Helical" evidence="13">
    <location>
        <begin position="327"/>
        <end position="347"/>
    </location>
</feature>
<feature type="domain" description="Fatty acid desaturase" evidence="14">
    <location>
        <begin position="122"/>
        <end position="325"/>
    </location>
</feature>
<keyword evidence="9" id="KW-0408">Iron</keyword>
<dbReference type="EMBL" id="LYBM01000020">
    <property type="protein sequence ID" value="ODA33019.1"/>
    <property type="molecule type" value="Genomic_DNA"/>
</dbReference>
<protein>
    <submittedName>
        <fullName evidence="15">Fatty acid desaturase</fullName>
    </submittedName>
</protein>
<comment type="similarity">
    <text evidence="2">Belongs to the fatty acid desaturase type 1 family. AlkB subfamily.</text>
</comment>
<dbReference type="InterPro" id="IPR005804">
    <property type="entry name" value="FA_desaturase_dom"/>
</dbReference>
<proteinExistence type="inferred from homology"/>
<evidence type="ECO:0000256" key="9">
    <source>
        <dbReference type="ARBA" id="ARBA00023004"/>
    </source>
</evidence>
<evidence type="ECO:0000256" key="11">
    <source>
        <dbReference type="ARBA" id="ARBA00023136"/>
    </source>
</evidence>
<feature type="transmembrane region" description="Helical" evidence="13">
    <location>
        <begin position="62"/>
        <end position="84"/>
    </location>
</feature>
<sequence>MIIFHYLKFYSFHITSLMALTCLLLGEEFIIGGAVSIILIYSVGDMLSGDDLSVPKYQKPQLLTFNLWLSLPLIYLLIFSSAWMFSDRDILGFGQFILNVFGLDLFERRELMGLAEQSAIILVAILMVGMVATIPAHELVHRTRDKTSLLIGRWLLALSFDTIFSIEHVYGHHRYAATVNDPATAPRGRSVYSHILISSWEGNVSAWEIEKKRLSRKKLPLFSHHNIFLRGQLMSFSVLAFFYIFGGLECALYFITIGLGGKALLEIVNYMEHYGLVRDPKTPVRPHHSWNTNKRISSWAMFNLTRHSHHHAQGEVPYQDLKPMSDAPMMVGGYLSTILITLIPPLWHKLMTPKVLDWDRRYASDREKELASEANAASGIPELVAESHKLQPIATP</sequence>
<keyword evidence="3" id="KW-1003">Cell membrane</keyword>
<reference evidence="15 16" key="1">
    <citation type="submission" date="2016-05" db="EMBL/GenBank/DDBJ databases">
        <title>Genomic Taxonomy of the Vibrionaceae.</title>
        <authorList>
            <person name="Gomez-Gil B."/>
            <person name="Enciso-Ibarra J."/>
        </authorList>
    </citation>
    <scope>NUCLEOTIDE SEQUENCE [LARGE SCALE GENOMIC DNA]</scope>
    <source>
        <strain evidence="15 16">CAIM 1920</strain>
    </source>
</reference>
<dbReference type="PANTHER" id="PTHR38674:SF1">
    <property type="entry name" value="ALKANE 1-MONOOXYGENASE 1"/>
    <property type="match status" value="1"/>
</dbReference>
<keyword evidence="16" id="KW-1185">Reference proteome</keyword>
<keyword evidence="10" id="KW-0503">Monooxygenase</keyword>
<dbReference type="OrthoDB" id="4759734at2"/>
<dbReference type="AlphaFoldDB" id="A0A1C3EII1"/>
<keyword evidence="8" id="KW-0560">Oxidoreductase</keyword>
<evidence type="ECO:0000256" key="5">
    <source>
        <dbReference type="ARBA" id="ARBA00022692"/>
    </source>
</evidence>
<keyword evidence="7 13" id="KW-1133">Transmembrane helix</keyword>
<organism evidence="15 16">
    <name type="scientific">Veronia pacifica</name>
    <dbReference type="NCBI Taxonomy" id="1080227"/>
    <lineage>
        <taxon>Bacteria</taxon>
        <taxon>Pseudomonadati</taxon>
        <taxon>Pseudomonadota</taxon>
        <taxon>Gammaproteobacteria</taxon>
        <taxon>Vibrionales</taxon>
        <taxon>Vibrionaceae</taxon>
        <taxon>Veronia</taxon>
    </lineage>
</organism>
<dbReference type="InterPro" id="IPR033885">
    <property type="entry name" value="AlkB/XylM"/>
</dbReference>
<evidence type="ECO:0000256" key="7">
    <source>
        <dbReference type="ARBA" id="ARBA00022989"/>
    </source>
</evidence>
<evidence type="ECO:0000256" key="8">
    <source>
        <dbReference type="ARBA" id="ARBA00023002"/>
    </source>
</evidence>
<feature type="region of interest" description="Disordered" evidence="12">
    <location>
        <begin position="370"/>
        <end position="396"/>
    </location>
</feature>
<dbReference type="GO" id="GO:0046872">
    <property type="term" value="F:metal ion binding"/>
    <property type="evidence" value="ECO:0007669"/>
    <property type="project" value="UniProtKB-KW"/>
</dbReference>
<dbReference type="CDD" id="cd03512">
    <property type="entry name" value="Alkane-hydroxylase"/>
    <property type="match status" value="1"/>
</dbReference>
<evidence type="ECO:0000313" key="16">
    <source>
        <dbReference type="Proteomes" id="UP000094936"/>
    </source>
</evidence>
<dbReference type="GO" id="GO:0006629">
    <property type="term" value="P:lipid metabolic process"/>
    <property type="evidence" value="ECO:0007669"/>
    <property type="project" value="InterPro"/>
</dbReference>
<evidence type="ECO:0000256" key="12">
    <source>
        <dbReference type="SAM" id="MobiDB-lite"/>
    </source>
</evidence>
<feature type="transmembrane region" description="Helical" evidence="13">
    <location>
        <begin position="12"/>
        <end position="41"/>
    </location>
</feature>
<name>A0A1C3EII1_9GAMM</name>